<dbReference type="SUPFAM" id="SSF56204">
    <property type="entry name" value="Hect, E3 ligase catalytic domain"/>
    <property type="match status" value="1"/>
</dbReference>
<feature type="active site" description="Glycyl thioester intermediate" evidence="3">
    <location>
        <position position="492"/>
    </location>
</feature>
<protein>
    <recommendedName>
        <fullName evidence="4">E3 ubiquitin-protein ligase</fullName>
        <ecNumber evidence="4">2.3.2.26</ecNumber>
    </recommendedName>
</protein>
<dbReference type="EMBL" id="CP111022">
    <property type="protein sequence ID" value="WAR20555.1"/>
    <property type="molecule type" value="Genomic_DNA"/>
</dbReference>
<sequence>MVPYALFLRHTAALLHLYSLWNIQGRRDQQMERQRGVQPRREETGEYRVGRLKHERVKIPRNEKLLDWAMQMLKFHAGRKSILEIEFVGEEGTGLGPTLEFYALVAAELQKATIGMWICDDEFHDDMEREVDIGEGKKPVGYYIQRSGGLFPAPWPQDSPDLDRVERLFTFLGSLLAKCFQDNRLIDLPLSVPFLKLMCMGEVGHNITRQYSQSLSRPPAGSLTESQTSEDWDNKELILDPPKARPQTAAPWFEGILEEEDLDSIDPHRSSFLKQLRELSARKQRILQDRSMSEDRRNVALQELALPNPTIPSAGVFLEDLGLTYQFNPSSKKYGFTAIDLKPDGEDEEVTLMNVEEYTDLVYDLCLNSGIRRQMDAFRSGFSAVFPMEKLHSFSPAELRRILCGEQAPSWTREDILTYTEPKLGYTKDSAVFQRLVNVMVGLDADERKSFLQFTTGCSSLPPGGLANLHPHLTVVRKVDGDDNSFPSVNTCVHYLKLPEYSSEEILRERLLSATKEKGFHLN</sequence>
<comment type="function">
    <text evidence="4">E3 ubiquitin-protein ligase which accepts ubiquitin from an E2 ubiquitin-conjugating enzyme in the form of a thioester and then directly transfers the ubiquitin to targeted substrates.</text>
</comment>
<dbReference type="InterPro" id="IPR035983">
    <property type="entry name" value="Hect_E3_ubiquitin_ligase"/>
</dbReference>
<dbReference type="SMART" id="SM00119">
    <property type="entry name" value="HECTc"/>
    <property type="match status" value="1"/>
</dbReference>
<dbReference type="CDD" id="cd00078">
    <property type="entry name" value="HECTc"/>
    <property type="match status" value="1"/>
</dbReference>
<dbReference type="PANTHER" id="PTHR45670:SF1">
    <property type="entry name" value="E3 UBIQUITIN-PROTEIN LIGASE HECTD1"/>
    <property type="match status" value="1"/>
</dbReference>
<evidence type="ECO:0000313" key="7">
    <source>
        <dbReference type="EMBL" id="WAR20555.1"/>
    </source>
</evidence>
<feature type="region of interest" description="Disordered" evidence="5">
    <location>
        <begin position="212"/>
        <end position="234"/>
    </location>
</feature>
<dbReference type="Gene3D" id="3.90.1750.10">
    <property type="entry name" value="Hect, E3 ligase catalytic domains"/>
    <property type="match status" value="1"/>
</dbReference>
<dbReference type="Proteomes" id="UP001164746">
    <property type="component" value="Chromosome 11"/>
</dbReference>
<dbReference type="InterPro" id="IPR000569">
    <property type="entry name" value="HECT_dom"/>
</dbReference>
<evidence type="ECO:0000256" key="3">
    <source>
        <dbReference type="PROSITE-ProRule" id="PRU00104"/>
    </source>
</evidence>
<dbReference type="Gene3D" id="3.30.2160.10">
    <property type="entry name" value="Hect, E3 ligase catalytic domain"/>
    <property type="match status" value="1"/>
</dbReference>
<proteinExistence type="inferred from homology"/>
<comment type="similarity">
    <text evidence="4">Belongs to the UPL family. K-HECT subfamily.</text>
</comment>
<evidence type="ECO:0000259" key="6">
    <source>
        <dbReference type="PROSITE" id="PS50237"/>
    </source>
</evidence>
<dbReference type="PROSITE" id="PS50237">
    <property type="entry name" value="HECT"/>
    <property type="match status" value="1"/>
</dbReference>
<evidence type="ECO:0000256" key="1">
    <source>
        <dbReference type="ARBA" id="ARBA00022679"/>
    </source>
</evidence>
<comment type="pathway">
    <text evidence="4">Protein modification; protein ubiquitination.</text>
</comment>
<keyword evidence="2 3" id="KW-0833">Ubl conjugation pathway</keyword>
<keyword evidence="8" id="KW-1185">Reference proteome</keyword>
<organism evidence="7 8">
    <name type="scientific">Mya arenaria</name>
    <name type="common">Soft-shell clam</name>
    <dbReference type="NCBI Taxonomy" id="6604"/>
    <lineage>
        <taxon>Eukaryota</taxon>
        <taxon>Metazoa</taxon>
        <taxon>Spiralia</taxon>
        <taxon>Lophotrochozoa</taxon>
        <taxon>Mollusca</taxon>
        <taxon>Bivalvia</taxon>
        <taxon>Autobranchia</taxon>
        <taxon>Heteroconchia</taxon>
        <taxon>Euheterodonta</taxon>
        <taxon>Imparidentia</taxon>
        <taxon>Neoheterodontei</taxon>
        <taxon>Myida</taxon>
        <taxon>Myoidea</taxon>
        <taxon>Myidae</taxon>
        <taxon>Mya</taxon>
    </lineage>
</organism>
<evidence type="ECO:0000313" key="8">
    <source>
        <dbReference type="Proteomes" id="UP001164746"/>
    </source>
</evidence>
<evidence type="ECO:0000256" key="4">
    <source>
        <dbReference type="RuleBase" id="RU369009"/>
    </source>
</evidence>
<feature type="domain" description="HECT" evidence="6">
    <location>
        <begin position="79"/>
        <end position="523"/>
    </location>
</feature>
<dbReference type="EC" id="2.3.2.26" evidence="4"/>
<dbReference type="InterPro" id="IPR045322">
    <property type="entry name" value="HECTD1/TRIP12-like"/>
</dbReference>
<keyword evidence="1 4" id="KW-0808">Transferase</keyword>
<evidence type="ECO:0000256" key="5">
    <source>
        <dbReference type="SAM" id="MobiDB-lite"/>
    </source>
</evidence>
<comment type="catalytic activity">
    <reaction evidence="4">
        <text>S-ubiquitinyl-[E2 ubiquitin-conjugating enzyme]-L-cysteine + [acceptor protein]-L-lysine = [E2 ubiquitin-conjugating enzyme]-L-cysteine + N(6)-ubiquitinyl-[acceptor protein]-L-lysine.</text>
        <dbReference type="EC" id="2.3.2.26"/>
    </reaction>
</comment>
<dbReference type="Pfam" id="PF00632">
    <property type="entry name" value="HECT"/>
    <property type="match status" value="1"/>
</dbReference>
<dbReference type="PANTHER" id="PTHR45670">
    <property type="entry name" value="E3 UBIQUITIN-PROTEIN LIGASE TRIP12"/>
    <property type="match status" value="1"/>
</dbReference>
<reference evidence="7" key="1">
    <citation type="submission" date="2022-11" db="EMBL/GenBank/DDBJ databases">
        <title>Centuries of genome instability and evolution in soft-shell clam transmissible cancer (bioRxiv).</title>
        <authorList>
            <person name="Hart S.F.M."/>
            <person name="Yonemitsu M.A."/>
            <person name="Giersch R.M."/>
            <person name="Beal B.F."/>
            <person name="Arriagada G."/>
            <person name="Davis B.W."/>
            <person name="Ostrander E.A."/>
            <person name="Goff S.P."/>
            <person name="Metzger M.J."/>
        </authorList>
    </citation>
    <scope>NUCLEOTIDE SEQUENCE</scope>
    <source>
        <strain evidence="7">MELC-2E11</strain>
        <tissue evidence="7">Siphon/mantle</tissue>
    </source>
</reference>
<evidence type="ECO:0000256" key="2">
    <source>
        <dbReference type="ARBA" id="ARBA00022786"/>
    </source>
</evidence>
<dbReference type="Gene3D" id="3.30.2410.10">
    <property type="entry name" value="Hect, E3 ligase catalytic domain"/>
    <property type="match status" value="1"/>
</dbReference>
<gene>
    <name evidence="7" type="ORF">MAR_002393</name>
</gene>
<name>A0ABY7FEE0_MYAAR</name>
<accession>A0ABY7FEE0</accession>